<dbReference type="NCBIfam" id="TIGR04183">
    <property type="entry name" value="Por_Secre_tail"/>
    <property type="match status" value="1"/>
</dbReference>
<name>A0A382KG67_9ZZZZ</name>
<dbReference type="Gene3D" id="2.60.40.4070">
    <property type="match status" value="1"/>
</dbReference>
<accession>A0A382KG67</accession>
<dbReference type="Pfam" id="PF18962">
    <property type="entry name" value="Por_Secre_tail"/>
    <property type="match status" value="1"/>
</dbReference>
<evidence type="ECO:0000259" key="1">
    <source>
        <dbReference type="Pfam" id="PF18962"/>
    </source>
</evidence>
<organism evidence="2">
    <name type="scientific">marine metagenome</name>
    <dbReference type="NCBI Taxonomy" id="408172"/>
    <lineage>
        <taxon>unclassified sequences</taxon>
        <taxon>metagenomes</taxon>
        <taxon>ecological metagenomes</taxon>
    </lineage>
</organism>
<sequence>FKGGVPIESALPDDIASQIESIITEGSSTMNAADLTLTNADGDNLELITYWLGSLDSLKGGLGYWINVKEGFDPEPFSFEISHENIYGNNSSRESSSGSQVAEIPEGLEFIQSSEQAFYYVNPASIEELEHGDWFVSTCASNVSGSRQYLGEVIDIPVMGYDGHSMTAGYCEKGDRPEFKLYKTSTGEMIELHAEVSSWDSNEIFIVENMTVAPPVPTDFSVLSAYPNPFNPVTSIGYEIPEESMVKIIIYDLRGQEVATLVNELTVAGRYAMNWDAHDVASGIYFVNFTASRDGFAPVTKMQKLMLVK</sequence>
<feature type="non-terminal residue" evidence="2">
    <location>
        <position position="1"/>
    </location>
</feature>
<dbReference type="EMBL" id="UINC01080512">
    <property type="protein sequence ID" value="SVC23520.1"/>
    <property type="molecule type" value="Genomic_DNA"/>
</dbReference>
<reference evidence="2" key="1">
    <citation type="submission" date="2018-05" db="EMBL/GenBank/DDBJ databases">
        <authorList>
            <person name="Lanie J.A."/>
            <person name="Ng W.-L."/>
            <person name="Kazmierczak K.M."/>
            <person name="Andrzejewski T.M."/>
            <person name="Davidsen T.M."/>
            <person name="Wayne K.J."/>
            <person name="Tettelin H."/>
            <person name="Glass J.I."/>
            <person name="Rusch D."/>
            <person name="Podicherti R."/>
            <person name="Tsui H.-C.T."/>
            <person name="Winkler M.E."/>
        </authorList>
    </citation>
    <scope>NUCLEOTIDE SEQUENCE</scope>
</reference>
<dbReference type="AlphaFoldDB" id="A0A382KG67"/>
<feature type="domain" description="Secretion system C-terminal sorting" evidence="1">
    <location>
        <begin position="226"/>
        <end position="292"/>
    </location>
</feature>
<evidence type="ECO:0000313" key="2">
    <source>
        <dbReference type="EMBL" id="SVC23520.1"/>
    </source>
</evidence>
<protein>
    <recommendedName>
        <fullName evidence="1">Secretion system C-terminal sorting domain-containing protein</fullName>
    </recommendedName>
</protein>
<gene>
    <name evidence="2" type="ORF">METZ01_LOCUS276374</name>
</gene>
<dbReference type="InterPro" id="IPR026444">
    <property type="entry name" value="Secre_tail"/>
</dbReference>
<proteinExistence type="predicted"/>